<dbReference type="InterPro" id="IPR010310">
    <property type="entry name" value="T7SS_ESAT-6-like"/>
</dbReference>
<proteinExistence type="predicted"/>
<accession>A0ABV1X2P6</accession>
<dbReference type="InterPro" id="IPR036689">
    <property type="entry name" value="ESAT-6-like_sf"/>
</dbReference>
<dbReference type="SUPFAM" id="SSF140453">
    <property type="entry name" value="EsxAB dimer-like"/>
    <property type="match status" value="1"/>
</dbReference>
<evidence type="ECO:0000313" key="1">
    <source>
        <dbReference type="EMBL" id="MER7183286.1"/>
    </source>
</evidence>
<protein>
    <submittedName>
        <fullName evidence="1">WXG100 family type VII secretion target</fullName>
    </submittedName>
</protein>
<name>A0ABV1X2P6_9ACTN</name>
<organism evidence="1 2">
    <name type="scientific">Streptomyces hyaluromycini</name>
    <dbReference type="NCBI Taxonomy" id="1377993"/>
    <lineage>
        <taxon>Bacteria</taxon>
        <taxon>Bacillati</taxon>
        <taxon>Actinomycetota</taxon>
        <taxon>Actinomycetes</taxon>
        <taxon>Kitasatosporales</taxon>
        <taxon>Streptomycetaceae</taxon>
        <taxon>Streptomyces</taxon>
    </lineage>
</organism>
<dbReference type="Proteomes" id="UP001474181">
    <property type="component" value="Unassembled WGS sequence"/>
</dbReference>
<dbReference type="RefSeq" id="WP_089101318.1">
    <property type="nucleotide sequence ID" value="NZ_BCFL01000018.1"/>
</dbReference>
<keyword evidence="2" id="KW-1185">Reference proteome</keyword>
<dbReference type="EMBL" id="JBEPEK010000235">
    <property type="protein sequence ID" value="MER7183286.1"/>
    <property type="molecule type" value="Genomic_DNA"/>
</dbReference>
<sequence>MAAEDGIYIDHGQALTFSEEMRQQTRNIASVISELESNLAGIVASWLGPDREVYTTKVQPTWNAEVQSLGTILDKHATTLDEVSDNYQNTVRSNAQGFEEIKF</sequence>
<dbReference type="Gene3D" id="1.10.287.1060">
    <property type="entry name" value="ESAT-6-like"/>
    <property type="match status" value="1"/>
</dbReference>
<comment type="caution">
    <text evidence="1">The sequence shown here is derived from an EMBL/GenBank/DDBJ whole genome shotgun (WGS) entry which is preliminary data.</text>
</comment>
<gene>
    <name evidence="1" type="ORF">ABT404_28090</name>
</gene>
<reference evidence="1 2" key="1">
    <citation type="submission" date="2024-06" db="EMBL/GenBank/DDBJ databases">
        <title>The Natural Products Discovery Center: Release of the First 8490 Sequenced Strains for Exploring Actinobacteria Biosynthetic Diversity.</title>
        <authorList>
            <person name="Kalkreuter E."/>
            <person name="Kautsar S.A."/>
            <person name="Yang D."/>
            <person name="Bader C.D."/>
            <person name="Teijaro C.N."/>
            <person name="Fluegel L."/>
            <person name="Davis C.M."/>
            <person name="Simpson J.R."/>
            <person name="Lauterbach L."/>
            <person name="Steele A.D."/>
            <person name="Gui C."/>
            <person name="Meng S."/>
            <person name="Li G."/>
            <person name="Viehrig K."/>
            <person name="Ye F."/>
            <person name="Su P."/>
            <person name="Kiefer A.F."/>
            <person name="Nichols A."/>
            <person name="Cepeda A.J."/>
            <person name="Yan W."/>
            <person name="Fan B."/>
            <person name="Jiang Y."/>
            <person name="Adhikari A."/>
            <person name="Zheng C.-J."/>
            <person name="Schuster L."/>
            <person name="Cowan T.M."/>
            <person name="Smanski M.J."/>
            <person name="Chevrette M.G."/>
            <person name="De Carvalho L.P.S."/>
            <person name="Shen B."/>
        </authorList>
    </citation>
    <scope>NUCLEOTIDE SEQUENCE [LARGE SCALE GENOMIC DNA]</scope>
    <source>
        <strain evidence="1 2">NPDC000234</strain>
    </source>
</reference>
<evidence type="ECO:0000313" key="2">
    <source>
        <dbReference type="Proteomes" id="UP001474181"/>
    </source>
</evidence>
<dbReference type="Pfam" id="PF06013">
    <property type="entry name" value="WXG100"/>
    <property type="match status" value="1"/>
</dbReference>